<feature type="domain" description="Fatty acid desaturase" evidence="2">
    <location>
        <begin position="69"/>
        <end position="337"/>
    </location>
</feature>
<dbReference type="Pfam" id="PF00487">
    <property type="entry name" value="FA_desaturase"/>
    <property type="match status" value="1"/>
</dbReference>
<dbReference type="Proteomes" id="UP000642809">
    <property type="component" value="Unassembled WGS sequence"/>
</dbReference>
<reference evidence="3" key="1">
    <citation type="journal article" date="2014" name="Int. J. Syst. Evol. Microbiol.">
        <title>Complete genome sequence of Corynebacterium casei LMG S-19264T (=DSM 44701T), isolated from a smear-ripened cheese.</title>
        <authorList>
            <consortium name="US DOE Joint Genome Institute (JGI-PGF)"/>
            <person name="Walter F."/>
            <person name="Albersmeier A."/>
            <person name="Kalinowski J."/>
            <person name="Ruckert C."/>
        </authorList>
    </citation>
    <scope>NUCLEOTIDE SEQUENCE</scope>
    <source>
        <strain evidence="3">KCTC 23224</strain>
    </source>
</reference>
<dbReference type="RefSeq" id="WP_189578621.1">
    <property type="nucleotide sequence ID" value="NZ_BMYF01000001.1"/>
</dbReference>
<evidence type="ECO:0000256" key="1">
    <source>
        <dbReference type="SAM" id="Phobius"/>
    </source>
</evidence>
<feature type="transmembrane region" description="Helical" evidence="1">
    <location>
        <begin position="163"/>
        <end position="180"/>
    </location>
</feature>
<accession>A0A8J3G3T1</accession>
<feature type="transmembrane region" description="Helical" evidence="1">
    <location>
        <begin position="69"/>
        <end position="88"/>
    </location>
</feature>
<keyword evidence="1" id="KW-0812">Transmembrane</keyword>
<keyword evidence="1" id="KW-0472">Membrane</keyword>
<evidence type="ECO:0000313" key="3">
    <source>
        <dbReference type="EMBL" id="GHB25416.1"/>
    </source>
</evidence>
<evidence type="ECO:0000259" key="2">
    <source>
        <dbReference type="Pfam" id="PF00487"/>
    </source>
</evidence>
<dbReference type="InterPro" id="IPR005804">
    <property type="entry name" value="FA_desaturase_dom"/>
</dbReference>
<organism evidence="3 4">
    <name type="scientific">Mongoliitalea lutea</name>
    <dbReference type="NCBI Taxonomy" id="849756"/>
    <lineage>
        <taxon>Bacteria</taxon>
        <taxon>Pseudomonadati</taxon>
        <taxon>Bacteroidota</taxon>
        <taxon>Cytophagia</taxon>
        <taxon>Cytophagales</taxon>
        <taxon>Cyclobacteriaceae</taxon>
        <taxon>Mongoliitalea</taxon>
    </lineage>
</organism>
<protein>
    <submittedName>
        <fullName evidence="3">Fatty acid desaturase</fullName>
    </submittedName>
</protein>
<keyword evidence="4" id="KW-1185">Reference proteome</keyword>
<dbReference type="CDD" id="cd03506">
    <property type="entry name" value="Delta6-FADS-like"/>
    <property type="match status" value="1"/>
</dbReference>
<feature type="transmembrane region" description="Helical" evidence="1">
    <location>
        <begin position="201"/>
        <end position="223"/>
    </location>
</feature>
<feature type="transmembrane region" description="Helical" evidence="1">
    <location>
        <begin position="100"/>
        <end position="119"/>
    </location>
</feature>
<feature type="transmembrane region" description="Helical" evidence="1">
    <location>
        <begin position="44"/>
        <end position="63"/>
    </location>
</feature>
<proteinExistence type="predicted"/>
<dbReference type="EMBL" id="BMYF01000001">
    <property type="protein sequence ID" value="GHB25416.1"/>
    <property type="molecule type" value="Genomic_DNA"/>
</dbReference>
<name>A0A8J3G3T1_9BACT</name>
<dbReference type="InterPro" id="IPR012171">
    <property type="entry name" value="Fatty_acid_desaturase"/>
</dbReference>
<reference evidence="3" key="2">
    <citation type="submission" date="2020-09" db="EMBL/GenBank/DDBJ databases">
        <authorList>
            <person name="Sun Q."/>
            <person name="Kim S."/>
        </authorList>
    </citation>
    <scope>NUCLEOTIDE SEQUENCE</scope>
    <source>
        <strain evidence="3">KCTC 23224</strain>
    </source>
</reference>
<comment type="caution">
    <text evidence="3">The sequence shown here is derived from an EMBL/GenBank/DDBJ whole genome shotgun (WGS) entry which is preliminary data.</text>
</comment>
<dbReference type="GO" id="GO:0008610">
    <property type="term" value="P:lipid biosynthetic process"/>
    <property type="evidence" value="ECO:0007669"/>
    <property type="project" value="UniProtKB-ARBA"/>
</dbReference>
<evidence type="ECO:0000313" key="4">
    <source>
        <dbReference type="Proteomes" id="UP000642809"/>
    </source>
</evidence>
<dbReference type="GO" id="GO:0016717">
    <property type="term" value="F:oxidoreductase activity, acting on paired donors, with oxidation of a pair of donors resulting in the reduction of molecular oxygen to two molecules of water"/>
    <property type="evidence" value="ECO:0007669"/>
    <property type="project" value="TreeGrafter"/>
</dbReference>
<dbReference type="AlphaFoldDB" id="A0A8J3G3T1"/>
<dbReference type="PANTHER" id="PTHR19353">
    <property type="entry name" value="FATTY ACID DESATURASE 2"/>
    <property type="match status" value="1"/>
</dbReference>
<sequence>MNQSLKFNDQGNSQFFATVKQRVDEYFKINNISKKANKAMVVKTTIYLSSFVGLYFLILLGGLPLSVTLGLAILLGMNMAFIGFNICHDALHGSYSKHPWVNKSLGFIFNIIGANVYVWNITHNQIHHTYTNIVGHDGDLELAPGIVRISENDPWKPWHRFQHIYAFFLYGLASLSWFFRKDYVKFFQKKIGSHVNKHPKIEYFNLFFYKLVYYGLFIIIPLLVMEITWQQFLIGFLLMNFAEGLVLGLVFQLAHLVEDTHQVVPKEGESIEESWAAHQLRTTANFSRKSGIATFLCGGLNFQVEHHLFPKICHIHYPEISEIVKSTAHEFDLPYHENESFASALKSHYNFLKEAGSPVIAKKEVREHSYSH</sequence>
<dbReference type="GO" id="GO:0016020">
    <property type="term" value="C:membrane"/>
    <property type="evidence" value="ECO:0007669"/>
    <property type="project" value="TreeGrafter"/>
</dbReference>
<feature type="transmembrane region" description="Helical" evidence="1">
    <location>
        <begin position="229"/>
        <end position="251"/>
    </location>
</feature>
<gene>
    <name evidence="3" type="ORF">GCM10008106_02730</name>
</gene>
<keyword evidence="1" id="KW-1133">Transmembrane helix</keyword>
<dbReference type="PIRSF" id="PIRSF015921">
    <property type="entry name" value="FA_sphinglp_des"/>
    <property type="match status" value="1"/>
</dbReference>
<dbReference type="PANTHER" id="PTHR19353:SF19">
    <property type="entry name" value="DELTA(5) FATTY ACID DESATURASE C-RELATED"/>
    <property type="match status" value="1"/>
</dbReference>